<evidence type="ECO:0000313" key="1">
    <source>
        <dbReference type="EMBL" id="SPO63631.1"/>
    </source>
</evidence>
<name>A0AAQ1SW58_9PSED</name>
<sequence>MPCRAGLPVPAISATCSARRSVQHRANTVVLSVRDIGAALRPFAGTPAPTVTAALPILVGAGVPAKGCK</sequence>
<keyword evidence="2" id="KW-1185">Reference proteome</keyword>
<dbReference type="AlphaFoldDB" id="A0AAQ1SW58"/>
<protein>
    <submittedName>
        <fullName evidence="1">Uncharacterized protein</fullName>
    </submittedName>
</protein>
<comment type="caution">
    <text evidence="1">The sequence shown here is derived from an EMBL/GenBank/DDBJ whole genome shotgun (WGS) entry which is preliminary data.</text>
</comment>
<dbReference type="Proteomes" id="UP000294335">
    <property type="component" value="Unassembled WGS sequence"/>
</dbReference>
<organism evidence="1 2">
    <name type="scientific">Pseudomonas inefficax</name>
    <dbReference type="NCBI Taxonomy" id="2078786"/>
    <lineage>
        <taxon>Bacteria</taxon>
        <taxon>Pseudomonadati</taxon>
        <taxon>Pseudomonadota</taxon>
        <taxon>Gammaproteobacteria</taxon>
        <taxon>Pseudomonadales</taxon>
        <taxon>Pseudomonadaceae</taxon>
        <taxon>Pseudomonas</taxon>
    </lineage>
</organism>
<dbReference type="EMBL" id="OPYN01000214">
    <property type="protein sequence ID" value="SPO63631.1"/>
    <property type="molecule type" value="Genomic_DNA"/>
</dbReference>
<feature type="non-terminal residue" evidence="1">
    <location>
        <position position="69"/>
    </location>
</feature>
<evidence type="ECO:0000313" key="2">
    <source>
        <dbReference type="Proteomes" id="UP000294335"/>
    </source>
</evidence>
<accession>A0AAQ1SW58</accession>
<reference evidence="1 2" key="1">
    <citation type="submission" date="2018-02" db="EMBL/GenBank/DDBJ databases">
        <authorList>
            <person name="Dubost A."/>
        </authorList>
    </citation>
    <scope>NUCLEOTIDE SEQUENCE [LARGE SCALE GENOMIC DNA]</scope>
    <source>
        <strain evidence="2">JV551A3</strain>
    </source>
</reference>
<gene>
    <name evidence="1" type="ORF">JV551A3_V1_2140004</name>
</gene>
<proteinExistence type="predicted"/>